<dbReference type="OrthoDB" id="9813771at2"/>
<dbReference type="Gene3D" id="3.30.230.30">
    <property type="entry name" value="Impact, N-terminal domain"/>
    <property type="match status" value="1"/>
</dbReference>
<dbReference type="Pfam" id="PF01205">
    <property type="entry name" value="Impact_N"/>
    <property type="match status" value="1"/>
</dbReference>
<dbReference type="InterPro" id="IPR035647">
    <property type="entry name" value="EFG_III/V"/>
</dbReference>
<dbReference type="InterPro" id="IPR036956">
    <property type="entry name" value="Impact_N_sf"/>
</dbReference>
<dbReference type="Proteomes" id="UP000051733">
    <property type="component" value="Unassembled WGS sequence"/>
</dbReference>
<comment type="similarity">
    <text evidence="1">Belongs to the IMPACT family.</text>
</comment>
<dbReference type="STRING" id="1423813.FC26_GL000547"/>
<dbReference type="InterPro" id="IPR023582">
    <property type="entry name" value="Impact"/>
</dbReference>
<evidence type="ECO:0000259" key="3">
    <source>
        <dbReference type="Pfam" id="PF09186"/>
    </source>
</evidence>
<dbReference type="InterPro" id="IPR020569">
    <property type="entry name" value="UPF0029_Impact_CS"/>
</dbReference>
<dbReference type="PROSITE" id="PS00910">
    <property type="entry name" value="UPF0029"/>
    <property type="match status" value="1"/>
</dbReference>
<dbReference type="InterPro" id="IPR015269">
    <property type="entry name" value="UPF0029_Impact_C"/>
</dbReference>
<reference evidence="4 5" key="1">
    <citation type="journal article" date="2015" name="Genome Announc.">
        <title>Expanding the biotechnology potential of lactobacilli through comparative genomics of 213 strains and associated genera.</title>
        <authorList>
            <person name="Sun Z."/>
            <person name="Harris H.M."/>
            <person name="McCann A."/>
            <person name="Guo C."/>
            <person name="Argimon S."/>
            <person name="Zhang W."/>
            <person name="Yang X."/>
            <person name="Jeffery I.B."/>
            <person name="Cooney J.C."/>
            <person name="Kagawa T.F."/>
            <person name="Liu W."/>
            <person name="Song Y."/>
            <person name="Salvetti E."/>
            <person name="Wrobel A."/>
            <person name="Rasinkangas P."/>
            <person name="Parkhill J."/>
            <person name="Rea M.C."/>
            <person name="O'Sullivan O."/>
            <person name="Ritari J."/>
            <person name="Douillard F.P."/>
            <person name="Paul Ross R."/>
            <person name="Yang R."/>
            <person name="Briner A.E."/>
            <person name="Felis G.E."/>
            <person name="de Vos W.M."/>
            <person name="Barrangou R."/>
            <person name="Klaenhammer T.R."/>
            <person name="Caufield P.W."/>
            <person name="Cui Y."/>
            <person name="Zhang H."/>
            <person name="O'Toole P.W."/>
        </authorList>
    </citation>
    <scope>NUCLEOTIDE SEQUENCE [LARGE SCALE GENOMIC DNA]</scope>
    <source>
        <strain evidence="4 5">DSM 20634</strain>
    </source>
</reference>
<protein>
    <recommendedName>
        <fullName evidence="6">YigZ family protein</fullName>
    </recommendedName>
</protein>
<dbReference type="SUPFAM" id="SSF54211">
    <property type="entry name" value="Ribosomal protein S5 domain 2-like"/>
    <property type="match status" value="1"/>
</dbReference>
<evidence type="ECO:0008006" key="6">
    <source>
        <dbReference type="Google" id="ProtNLM"/>
    </source>
</evidence>
<dbReference type="PANTHER" id="PTHR16301">
    <property type="entry name" value="IMPACT-RELATED"/>
    <property type="match status" value="1"/>
</dbReference>
<accession>A0A0R2A8R4</accession>
<dbReference type="NCBIfam" id="TIGR00257">
    <property type="entry name" value="IMPACT_YIGZ"/>
    <property type="match status" value="1"/>
</dbReference>
<dbReference type="InterPro" id="IPR001498">
    <property type="entry name" value="Impact_N"/>
</dbReference>
<organism evidence="4 5">
    <name type="scientific">Paucilactobacillus vaccinostercus DSM 20634</name>
    <dbReference type="NCBI Taxonomy" id="1423813"/>
    <lineage>
        <taxon>Bacteria</taxon>
        <taxon>Bacillati</taxon>
        <taxon>Bacillota</taxon>
        <taxon>Bacilli</taxon>
        <taxon>Lactobacillales</taxon>
        <taxon>Lactobacillaceae</taxon>
        <taxon>Paucilactobacillus</taxon>
    </lineage>
</organism>
<dbReference type="EMBL" id="AYYY01000063">
    <property type="protein sequence ID" value="KRM60459.1"/>
    <property type="molecule type" value="Genomic_DNA"/>
</dbReference>
<gene>
    <name evidence="4" type="ORF">FC26_GL000547</name>
</gene>
<feature type="domain" description="UPF0029" evidence="3">
    <location>
        <begin position="140"/>
        <end position="195"/>
    </location>
</feature>
<sequence length="214" mass="23797">MNQPYLTIADNHTFEQVIKKSRFICSLGRVSSEAEAKQFLATISNQHVKANHNCFAYLLGDHDEVQRESDNGEPSGTAGVPILQALQHTGVHDTIAVVTRYFGGIKLGTGGLIRAYNGTAAAAIHEVGLIQRILQDTVIIQVPYHLHDQVVYALAQDQIAVHDQQYGVDVTMTIFVNHDQRDVIISNLTNQFHNQLTIQIGDPRFNEVPYQPEN</sequence>
<dbReference type="AlphaFoldDB" id="A0A0R2A8R4"/>
<comment type="caution">
    <text evidence="4">The sequence shown here is derived from an EMBL/GenBank/DDBJ whole genome shotgun (WGS) entry which is preliminary data.</text>
</comment>
<evidence type="ECO:0000313" key="5">
    <source>
        <dbReference type="Proteomes" id="UP000051733"/>
    </source>
</evidence>
<dbReference type="Pfam" id="PF09186">
    <property type="entry name" value="DUF1949"/>
    <property type="match status" value="1"/>
</dbReference>
<proteinExistence type="inferred from homology"/>
<dbReference type="GO" id="GO:0006446">
    <property type="term" value="P:regulation of translational initiation"/>
    <property type="evidence" value="ECO:0007669"/>
    <property type="project" value="TreeGrafter"/>
</dbReference>
<feature type="domain" description="Impact N-terminal" evidence="2">
    <location>
        <begin position="19"/>
        <end position="124"/>
    </location>
</feature>
<name>A0A0R2A8R4_9LACO</name>
<dbReference type="SUPFAM" id="SSF54980">
    <property type="entry name" value="EF-G C-terminal domain-like"/>
    <property type="match status" value="1"/>
</dbReference>
<dbReference type="RefSeq" id="WP_057780544.1">
    <property type="nucleotide sequence ID" value="NZ_AYYY01000063.1"/>
</dbReference>
<dbReference type="PATRIC" id="fig|1423813.3.peg.558"/>
<evidence type="ECO:0000259" key="2">
    <source>
        <dbReference type="Pfam" id="PF01205"/>
    </source>
</evidence>
<dbReference type="InterPro" id="IPR015796">
    <property type="entry name" value="Impact_YigZ-like"/>
</dbReference>
<evidence type="ECO:0000313" key="4">
    <source>
        <dbReference type="EMBL" id="KRM60459.1"/>
    </source>
</evidence>
<keyword evidence="5" id="KW-1185">Reference proteome</keyword>
<dbReference type="InterPro" id="IPR020568">
    <property type="entry name" value="Ribosomal_Su5_D2-typ_SF"/>
</dbReference>
<dbReference type="PANTHER" id="PTHR16301:SF20">
    <property type="entry name" value="IMPACT FAMILY MEMBER YIGZ"/>
    <property type="match status" value="1"/>
</dbReference>
<dbReference type="GO" id="GO:0005737">
    <property type="term" value="C:cytoplasm"/>
    <property type="evidence" value="ECO:0007669"/>
    <property type="project" value="TreeGrafter"/>
</dbReference>
<evidence type="ECO:0000256" key="1">
    <source>
        <dbReference type="ARBA" id="ARBA00007665"/>
    </source>
</evidence>